<accession>A0A9P6HG25</accession>
<dbReference type="SUPFAM" id="SSF52540">
    <property type="entry name" value="P-loop containing nucleoside triphosphate hydrolases"/>
    <property type="match status" value="1"/>
</dbReference>
<feature type="domain" description="NACHT" evidence="3">
    <location>
        <begin position="353"/>
        <end position="495"/>
    </location>
</feature>
<dbReference type="Gene3D" id="2.130.10.10">
    <property type="entry name" value="YVTN repeat-like/Quinoprotein amine dehydrogenase"/>
    <property type="match status" value="2"/>
</dbReference>
<proteinExistence type="predicted"/>
<dbReference type="InterPro" id="IPR007111">
    <property type="entry name" value="NACHT_NTPase"/>
</dbReference>
<feature type="region of interest" description="Disordered" evidence="2">
    <location>
        <begin position="88"/>
        <end position="115"/>
    </location>
</feature>
<dbReference type="PANTHER" id="PTHR10039">
    <property type="entry name" value="AMELOGENIN"/>
    <property type="match status" value="1"/>
</dbReference>
<evidence type="ECO:0000313" key="5">
    <source>
        <dbReference type="Proteomes" id="UP000736335"/>
    </source>
</evidence>
<comment type="caution">
    <text evidence="4">The sequence shown here is derived from an EMBL/GenBank/DDBJ whole genome shotgun (WGS) entry which is preliminary data.</text>
</comment>
<keyword evidence="1" id="KW-0677">Repeat</keyword>
<evidence type="ECO:0000256" key="1">
    <source>
        <dbReference type="ARBA" id="ARBA00022737"/>
    </source>
</evidence>
<reference evidence="4" key="2">
    <citation type="submission" date="2020-11" db="EMBL/GenBank/DDBJ databases">
        <authorList>
            <consortium name="DOE Joint Genome Institute"/>
            <person name="Kuo A."/>
            <person name="Miyauchi S."/>
            <person name="Kiss E."/>
            <person name="Drula E."/>
            <person name="Kohler A."/>
            <person name="Sanchez-Garcia M."/>
            <person name="Andreopoulos B."/>
            <person name="Barry K.W."/>
            <person name="Bonito G."/>
            <person name="Buee M."/>
            <person name="Carver A."/>
            <person name="Chen C."/>
            <person name="Cichocki N."/>
            <person name="Clum A."/>
            <person name="Culley D."/>
            <person name="Crous P.W."/>
            <person name="Fauchery L."/>
            <person name="Girlanda M."/>
            <person name="Hayes R."/>
            <person name="Keri Z."/>
            <person name="Labutti K."/>
            <person name="Lipzen A."/>
            <person name="Lombard V."/>
            <person name="Magnuson J."/>
            <person name="Maillard F."/>
            <person name="Morin E."/>
            <person name="Murat C."/>
            <person name="Nolan M."/>
            <person name="Ohm R."/>
            <person name="Pangilinan J."/>
            <person name="Pereira M."/>
            <person name="Perotto S."/>
            <person name="Peter M."/>
            <person name="Riley R."/>
            <person name="Sitrit Y."/>
            <person name="Stielow B."/>
            <person name="Szollosi G."/>
            <person name="Zifcakova L."/>
            <person name="Stursova M."/>
            <person name="Spatafora J.W."/>
            <person name="Tedersoo L."/>
            <person name="Vaario L.-M."/>
            <person name="Yamada A."/>
            <person name="Yan M."/>
            <person name="Wang P."/>
            <person name="Xu J."/>
            <person name="Bruns T."/>
            <person name="Baldrian P."/>
            <person name="Vilgalys R."/>
            <person name="Henrissat B."/>
            <person name="Grigoriev I.V."/>
            <person name="Hibbett D."/>
            <person name="Nagy L.G."/>
            <person name="Martin F.M."/>
        </authorList>
    </citation>
    <scope>NUCLEOTIDE SEQUENCE</scope>
    <source>
        <strain evidence="4">UH-Tt-Lm1</strain>
    </source>
</reference>
<protein>
    <recommendedName>
        <fullName evidence="3">NACHT domain-containing protein</fullName>
    </recommendedName>
</protein>
<dbReference type="InterPro" id="IPR027417">
    <property type="entry name" value="P-loop_NTPase"/>
</dbReference>
<dbReference type="OrthoDB" id="308690at2759"/>
<dbReference type="SUPFAM" id="SSF82171">
    <property type="entry name" value="DPP6 N-terminal domain-like"/>
    <property type="match status" value="1"/>
</dbReference>
<dbReference type="InterPro" id="IPR015943">
    <property type="entry name" value="WD40/YVTN_repeat-like_dom_sf"/>
</dbReference>
<dbReference type="Proteomes" id="UP000736335">
    <property type="component" value="Unassembled WGS sequence"/>
</dbReference>
<dbReference type="EMBL" id="WIUZ02000006">
    <property type="protein sequence ID" value="KAF9786470.1"/>
    <property type="molecule type" value="Genomic_DNA"/>
</dbReference>
<name>A0A9P6HG25_9AGAM</name>
<dbReference type="PANTHER" id="PTHR10039:SF17">
    <property type="entry name" value="FUNGAL STAND N-TERMINAL GOODBYE DOMAIN-CONTAINING PROTEIN-RELATED"/>
    <property type="match status" value="1"/>
</dbReference>
<gene>
    <name evidence="4" type="ORF">BJ322DRAFT_1210848</name>
</gene>
<dbReference type="PROSITE" id="PS50837">
    <property type="entry name" value="NACHT"/>
    <property type="match status" value="1"/>
</dbReference>
<keyword evidence="5" id="KW-1185">Reference proteome</keyword>
<dbReference type="InterPro" id="IPR056884">
    <property type="entry name" value="NPHP3-like_N"/>
</dbReference>
<organism evidence="4 5">
    <name type="scientific">Thelephora terrestris</name>
    <dbReference type="NCBI Taxonomy" id="56493"/>
    <lineage>
        <taxon>Eukaryota</taxon>
        <taxon>Fungi</taxon>
        <taxon>Dikarya</taxon>
        <taxon>Basidiomycota</taxon>
        <taxon>Agaricomycotina</taxon>
        <taxon>Agaricomycetes</taxon>
        <taxon>Thelephorales</taxon>
        <taxon>Thelephoraceae</taxon>
        <taxon>Thelephora</taxon>
    </lineage>
</organism>
<reference evidence="4" key="1">
    <citation type="journal article" date="2020" name="Nat. Commun.">
        <title>Large-scale genome sequencing of mycorrhizal fungi provides insights into the early evolution of symbiotic traits.</title>
        <authorList>
            <person name="Miyauchi S."/>
            <person name="Kiss E."/>
            <person name="Kuo A."/>
            <person name="Drula E."/>
            <person name="Kohler A."/>
            <person name="Sanchez-Garcia M."/>
            <person name="Morin E."/>
            <person name="Andreopoulos B."/>
            <person name="Barry K.W."/>
            <person name="Bonito G."/>
            <person name="Buee M."/>
            <person name="Carver A."/>
            <person name="Chen C."/>
            <person name="Cichocki N."/>
            <person name="Clum A."/>
            <person name="Culley D."/>
            <person name="Crous P.W."/>
            <person name="Fauchery L."/>
            <person name="Girlanda M."/>
            <person name="Hayes R.D."/>
            <person name="Keri Z."/>
            <person name="LaButti K."/>
            <person name="Lipzen A."/>
            <person name="Lombard V."/>
            <person name="Magnuson J."/>
            <person name="Maillard F."/>
            <person name="Murat C."/>
            <person name="Nolan M."/>
            <person name="Ohm R.A."/>
            <person name="Pangilinan J."/>
            <person name="Pereira M.F."/>
            <person name="Perotto S."/>
            <person name="Peter M."/>
            <person name="Pfister S."/>
            <person name="Riley R."/>
            <person name="Sitrit Y."/>
            <person name="Stielow J.B."/>
            <person name="Szollosi G."/>
            <person name="Zifcakova L."/>
            <person name="Stursova M."/>
            <person name="Spatafora J.W."/>
            <person name="Tedersoo L."/>
            <person name="Vaario L.M."/>
            <person name="Yamada A."/>
            <person name="Yan M."/>
            <person name="Wang P."/>
            <person name="Xu J."/>
            <person name="Bruns T."/>
            <person name="Baldrian P."/>
            <person name="Vilgalys R."/>
            <person name="Dunand C."/>
            <person name="Henrissat B."/>
            <person name="Grigoriev I.V."/>
            <person name="Hibbett D."/>
            <person name="Nagy L.G."/>
            <person name="Martin F.M."/>
        </authorList>
    </citation>
    <scope>NUCLEOTIDE SEQUENCE</scope>
    <source>
        <strain evidence="4">UH-Tt-Lm1</strain>
    </source>
</reference>
<dbReference type="Gene3D" id="3.40.50.300">
    <property type="entry name" value="P-loop containing nucleotide triphosphate hydrolases"/>
    <property type="match status" value="1"/>
</dbReference>
<evidence type="ECO:0000256" key="2">
    <source>
        <dbReference type="SAM" id="MobiDB-lite"/>
    </source>
</evidence>
<feature type="region of interest" description="Disordered" evidence="2">
    <location>
        <begin position="24"/>
        <end position="69"/>
    </location>
</feature>
<dbReference type="Pfam" id="PF24883">
    <property type="entry name" value="NPHP3_N"/>
    <property type="match status" value="1"/>
</dbReference>
<sequence length="1454" mass="161859">MSDKKSKKSLKHLAKNALLGIPTSIATGPLGFRTELDVDPKNTDNPRPARILFREKEDEAQGPSMPGTSIPLIAIGDIEHENRPIAESTSIAGQEEGEPEPPFTAPKENRKNATHGSRFIPGILKKGLDGFGPLKALLKKIPTVYADRKVRPRFPTLNPCSTDLSAGVRNKVTLLRSHITSLDAVFATPPNVRSELQRRDELIRKLGGIKDQLQLLSVEPGSQQLGDDNGENLLKVLEDLQEAIFDYQVRSRLGILLNVDKPEGQQMARRTSIVDQGSEQMDSGQNTFPLHVSSDGHLNSSFSPAAEAAVIKDFRYAKRAEYRHGNRGGCLKGTRGAILDEIELWTGDSGQPTVYWLNGLAGTGKTTISQTVAERAFADGRLGASFFCSRDFEDRRNLEFIFPTLAIQLARKYTEFRSIFVQLVQSDPDVVDESLCGQMDKLIVQPLVQSAISTVIVIDALDECKDEEPASAILSVLGQFVAKIPKVKFFVTGRPEPRVREGFRLPLLAAATDVFVLHEVESSRVNNDIRLFFIHSFSELKGRGRISDGWPTEEQLDLLCNRAGGLFIHAVATVRFIDLRNNNPKRQLDRLLKSPESSAFEGKTKFRVDVTLDLLYMTILREAFGNDDPEGDSKVRSVLGAVILAMNPLPPSTIAALLGLDPEDVLPLLLSMCSFLVLKEGVDNPVRPFHKSFPDFIVDPSRCTDPRFSVCPPDQHMELLVGCLSLMNQKLEQNMCRLPDGARNSDVNDLKERSKEYIGQALEYACRSWHKHLLDTAPAHRPKIISVLHQFLEEKFLFWLEVLSVLGVAREAVDALQAVEKWLDVSPTLDLTRDCLHFLVAFFEVISTSTPHIYHSALPLFPQTSTVHKLYKSYASPLVRVVQGVSIVQEQFVASKSHSDHICGMTWSPSNKLIAVAWSSSQKTAILDATTLKQLNTFESCRHGFRHPWLGFSQEGHFLAEFDRKNIMSWDLQTGGEVSSFNTGLYLTSNFEFSSAYSMDGKMLAVVFWNWNGLFPTVIISIYNILSQERVCSHTLQGSVVSVWSQGVCFRVAARGLGFLTVWEVGFSPFPSPVEVGKYPIPYEIESAREILFLPTVTRLAFTLVGKVLIWDIQGSRALLDLMGEEMEMISFSPNGNFFACVCGQELHVWKDSPTGYVLHQNVLWDIRRYLFSPDGESIIISDDKSLHLLSTRDPIPSPSDAQTQSIDWSPFILEFSPDERSAAIARKKENTVTILELKSGNPQLIVNAGIEIYGLRVTRAAIIIVGEGVIITWNLPVGDCATTAYAYPKDSVQTIMFNYSGYYSSALISPDLKHIAILSHFTLSIYDTSTGKHLTSIEQGFGLRPYFSPDGHELWCVDGNSMSGWKIIGDGGSSVFQLEPLEPTVSPSGVFSWQSSQGYEITPDGWVLDSTHKQLLWLPHHWRSHEKHIIWGGQFLGLLHGALKQAVILEFPM</sequence>
<evidence type="ECO:0000259" key="3">
    <source>
        <dbReference type="PROSITE" id="PS50837"/>
    </source>
</evidence>
<feature type="compositionally biased region" description="Basic and acidic residues" evidence="2">
    <location>
        <begin position="34"/>
        <end position="44"/>
    </location>
</feature>
<evidence type="ECO:0000313" key="4">
    <source>
        <dbReference type="EMBL" id="KAF9786470.1"/>
    </source>
</evidence>
<dbReference type="SUPFAM" id="SSF75011">
    <property type="entry name" value="3-carboxy-cis,cis-mucoante lactonizing enzyme"/>
    <property type="match status" value="1"/>
</dbReference>